<comment type="caution">
    <text evidence="2">The sequence shown here is derived from an EMBL/GenBank/DDBJ whole genome shotgun (WGS) entry which is preliminary data.</text>
</comment>
<evidence type="ECO:0000256" key="1">
    <source>
        <dbReference type="SAM" id="MobiDB-lite"/>
    </source>
</evidence>
<gene>
    <name evidence="2" type="ORF">DID88_004006</name>
</gene>
<evidence type="ECO:0000313" key="3">
    <source>
        <dbReference type="Proteomes" id="UP000249056"/>
    </source>
</evidence>
<protein>
    <recommendedName>
        <fullName evidence="4">Reverse transcriptase domain-containing protein</fullName>
    </recommendedName>
</protein>
<feature type="region of interest" description="Disordered" evidence="1">
    <location>
        <begin position="28"/>
        <end position="49"/>
    </location>
</feature>
<proteinExistence type="predicted"/>
<dbReference type="AlphaFoldDB" id="A0A395IDR5"/>
<evidence type="ECO:0000313" key="2">
    <source>
        <dbReference type="EMBL" id="RAL58502.1"/>
    </source>
</evidence>
<sequence length="294" mass="32614">MPLQSFDIGGHQCGISGYRDQEHHALGNSEQDRLCSGEAGDDSPHQKERLAGPRLCGLPGSRHTTNHHLTKKGDQPALRWLGVWFDRRLTFKRHVAERAGKARQIARHIRGLAKTVDGPPASALRKAVITCVIPSLTYGTEAWYAGRTKPPRLLRSGRSTTVSARVGWHIDTLDKTLSLAVRGVLPVWRTTPTVTLYRDAGIPSAEAMLEEAKLRFALRIQTVDEAHPLVRRITPPLSPAAEARAQVRWPRPRSRDWGPIPTGPQAYSQAFILHARLSYGPHRWSGQRNGCGCL</sequence>
<accession>A0A395IDR5</accession>
<dbReference type="PANTHER" id="PTHR33481">
    <property type="entry name" value="REVERSE TRANSCRIPTASE"/>
    <property type="match status" value="1"/>
</dbReference>
<dbReference type="Proteomes" id="UP000249056">
    <property type="component" value="Unassembled WGS sequence"/>
</dbReference>
<dbReference type="PANTHER" id="PTHR33481:SF1">
    <property type="entry name" value="ENDONUCLEASE_EXONUCLEASE_PHOSPHATASE DOMAIN-CONTAINING PROTEIN-RELATED"/>
    <property type="match status" value="1"/>
</dbReference>
<name>A0A395IDR5_9HELO</name>
<dbReference type="EMBL" id="QKRW01000079">
    <property type="protein sequence ID" value="RAL58502.1"/>
    <property type="molecule type" value="Genomic_DNA"/>
</dbReference>
<keyword evidence="3" id="KW-1185">Reference proteome</keyword>
<reference evidence="2 3" key="1">
    <citation type="submission" date="2018-06" db="EMBL/GenBank/DDBJ databases">
        <title>Genome Sequence of the Brown Rot Fungal Pathogen Monilinia fructigena.</title>
        <authorList>
            <person name="Landi L."/>
            <person name="De Miccolis Angelini R.M."/>
            <person name="Pollastro S."/>
            <person name="Abate D."/>
            <person name="Faretra F."/>
            <person name="Romanazzi G."/>
        </authorList>
    </citation>
    <scope>NUCLEOTIDE SEQUENCE [LARGE SCALE GENOMIC DNA]</scope>
    <source>
        <strain evidence="2 3">Mfrg269</strain>
    </source>
</reference>
<evidence type="ECO:0008006" key="4">
    <source>
        <dbReference type="Google" id="ProtNLM"/>
    </source>
</evidence>
<organism evidence="2 3">
    <name type="scientific">Monilinia fructigena</name>
    <dbReference type="NCBI Taxonomy" id="38457"/>
    <lineage>
        <taxon>Eukaryota</taxon>
        <taxon>Fungi</taxon>
        <taxon>Dikarya</taxon>
        <taxon>Ascomycota</taxon>
        <taxon>Pezizomycotina</taxon>
        <taxon>Leotiomycetes</taxon>
        <taxon>Helotiales</taxon>
        <taxon>Sclerotiniaceae</taxon>
        <taxon>Monilinia</taxon>
    </lineage>
</organism>
<dbReference type="OrthoDB" id="3561817at2759"/>